<evidence type="ECO:0000256" key="3">
    <source>
        <dbReference type="PIRSR" id="PIRSR000390-1"/>
    </source>
</evidence>
<dbReference type="Gene3D" id="3.90.1150.10">
    <property type="entry name" value="Aspartate Aminotransferase, domain 1"/>
    <property type="match status" value="1"/>
</dbReference>
<proteinExistence type="inferred from homology"/>
<dbReference type="AlphaFoldDB" id="A0A1H3S8H1"/>
<dbReference type="EMBL" id="FNON01000013">
    <property type="protein sequence ID" value="SDZ34057.1"/>
    <property type="molecule type" value="Genomic_DNA"/>
</dbReference>
<dbReference type="STRING" id="589385.SAMN05421504_11318"/>
<dbReference type="PANTHER" id="PTHR30244">
    <property type="entry name" value="TRANSAMINASE"/>
    <property type="match status" value="1"/>
</dbReference>
<sequence>MGVPTVVSIDPLEASIPAVETLAIDGGVPVRTAGWPTYDRGDVFISGADEQAGIDAIRRRLYFRYDHRPFGETEAGRFEAALCAYFGTKHALGCTSGTTAITLALLGLGLPPGSKVLCPAFTFAATPSAIRLAGHEPVLVECDADLNLDIADLAGKLTEDIGAVVVVHMRGFASDVDAVRALTDPRGIPVVEDAVPALGARLRGRLLGTLGAAGAFSTQSDKSINTGEGGFLITDAAALFARATVHCGAYEGRMDRHFDTPDAPPGHVSDLDYPIFGWRLDEIRAALATSMLTRLDERVARHQRNHAVVAAGLAGESRIAVRKPVAPGALLGESLMFRVLDPGPAAGARFARALCAEGVSARNIGDPVDHNVRAFWNWRFCFPDPAAAKRALPRSARFLEQAVDIPLSANLTHADCADVVRAVRKVIAGLPR</sequence>
<feature type="active site" description="Proton acceptor" evidence="3">
    <location>
        <position position="222"/>
    </location>
</feature>
<dbReference type="InterPro" id="IPR000653">
    <property type="entry name" value="DegT/StrS_aminotransferase"/>
</dbReference>
<evidence type="ECO:0000256" key="5">
    <source>
        <dbReference type="RuleBase" id="RU004508"/>
    </source>
</evidence>
<protein>
    <submittedName>
        <fullName evidence="6">dTDP-4-amino-4,6-dideoxygalactose transaminase</fullName>
    </submittedName>
</protein>
<comment type="cofactor">
    <cofactor evidence="1">
        <name>pyridoxal 5'-phosphate</name>
        <dbReference type="ChEBI" id="CHEBI:597326"/>
    </cofactor>
</comment>
<dbReference type="Pfam" id="PF01041">
    <property type="entry name" value="DegT_DnrJ_EryC1"/>
    <property type="match status" value="1"/>
</dbReference>
<dbReference type="Gene3D" id="3.40.640.10">
    <property type="entry name" value="Type I PLP-dependent aspartate aminotransferase-like (Major domain)"/>
    <property type="match status" value="1"/>
</dbReference>
<dbReference type="InterPro" id="IPR015422">
    <property type="entry name" value="PyrdxlP-dep_Trfase_small"/>
</dbReference>
<dbReference type="SUPFAM" id="SSF53383">
    <property type="entry name" value="PLP-dependent transferases"/>
    <property type="match status" value="1"/>
</dbReference>
<dbReference type="GO" id="GO:0017000">
    <property type="term" value="P:antibiotic biosynthetic process"/>
    <property type="evidence" value="ECO:0007669"/>
    <property type="project" value="UniProtKB-KW"/>
</dbReference>
<gene>
    <name evidence="6" type="ORF">SAMN05421504_11318</name>
</gene>
<keyword evidence="7" id="KW-1185">Reference proteome</keyword>
<comment type="similarity">
    <text evidence="5">Belongs to the DegT/DnrJ/EryC1 family.</text>
</comment>
<evidence type="ECO:0000313" key="6">
    <source>
        <dbReference type="EMBL" id="SDZ34057.1"/>
    </source>
</evidence>
<accession>A0A1H3S8H1</accession>
<dbReference type="GO" id="GO:0030170">
    <property type="term" value="F:pyridoxal phosphate binding"/>
    <property type="evidence" value="ECO:0007669"/>
    <property type="project" value="TreeGrafter"/>
</dbReference>
<dbReference type="Proteomes" id="UP000199515">
    <property type="component" value="Unassembled WGS sequence"/>
</dbReference>
<keyword evidence="4 5" id="KW-0663">Pyridoxal phosphate</keyword>
<feature type="modified residue" description="N6-(pyridoxal phosphate)lysine" evidence="4">
    <location>
        <position position="222"/>
    </location>
</feature>
<keyword evidence="2" id="KW-0045">Antibiotic biosynthesis</keyword>
<evidence type="ECO:0000313" key="7">
    <source>
        <dbReference type="Proteomes" id="UP000199515"/>
    </source>
</evidence>
<organism evidence="6 7">
    <name type="scientific">Amycolatopsis xylanica</name>
    <dbReference type="NCBI Taxonomy" id="589385"/>
    <lineage>
        <taxon>Bacteria</taxon>
        <taxon>Bacillati</taxon>
        <taxon>Actinomycetota</taxon>
        <taxon>Actinomycetes</taxon>
        <taxon>Pseudonocardiales</taxon>
        <taxon>Pseudonocardiaceae</taxon>
        <taxon>Amycolatopsis</taxon>
    </lineage>
</organism>
<reference evidence="6 7" key="1">
    <citation type="submission" date="2016-10" db="EMBL/GenBank/DDBJ databases">
        <authorList>
            <person name="de Groot N.N."/>
        </authorList>
    </citation>
    <scope>NUCLEOTIDE SEQUENCE [LARGE SCALE GENOMIC DNA]</scope>
    <source>
        <strain evidence="6 7">CPCC 202699</strain>
    </source>
</reference>
<dbReference type="PANTHER" id="PTHR30244:SF34">
    <property type="entry name" value="DTDP-4-AMINO-4,6-DIDEOXYGALACTOSE TRANSAMINASE"/>
    <property type="match status" value="1"/>
</dbReference>
<dbReference type="PIRSF" id="PIRSF000390">
    <property type="entry name" value="PLP_StrS"/>
    <property type="match status" value="1"/>
</dbReference>
<evidence type="ECO:0000256" key="1">
    <source>
        <dbReference type="ARBA" id="ARBA00001933"/>
    </source>
</evidence>
<dbReference type="GO" id="GO:0008483">
    <property type="term" value="F:transaminase activity"/>
    <property type="evidence" value="ECO:0007669"/>
    <property type="project" value="TreeGrafter"/>
</dbReference>
<evidence type="ECO:0000256" key="2">
    <source>
        <dbReference type="ARBA" id="ARBA00023194"/>
    </source>
</evidence>
<dbReference type="InterPro" id="IPR015421">
    <property type="entry name" value="PyrdxlP-dep_Trfase_major"/>
</dbReference>
<name>A0A1H3S8H1_9PSEU</name>
<dbReference type="GO" id="GO:0000271">
    <property type="term" value="P:polysaccharide biosynthetic process"/>
    <property type="evidence" value="ECO:0007669"/>
    <property type="project" value="TreeGrafter"/>
</dbReference>
<evidence type="ECO:0000256" key="4">
    <source>
        <dbReference type="PIRSR" id="PIRSR000390-2"/>
    </source>
</evidence>
<dbReference type="InterPro" id="IPR015424">
    <property type="entry name" value="PyrdxlP-dep_Trfase"/>
</dbReference>
<dbReference type="OrthoDB" id="5342089at2"/>